<comment type="subcellular location">
    <subcellularLocation>
        <location evidence="1">Membrane</location>
        <topology evidence="1">Multi-pass membrane protein</topology>
    </subcellularLocation>
</comment>
<protein>
    <recommendedName>
        <fullName evidence="7">GtrA/DPMS transmembrane domain-containing protein</fullName>
    </recommendedName>
</protein>
<comment type="similarity">
    <text evidence="2">Belongs to the GtrA family.</text>
</comment>
<dbReference type="GO" id="GO:0005886">
    <property type="term" value="C:plasma membrane"/>
    <property type="evidence" value="ECO:0007669"/>
    <property type="project" value="TreeGrafter"/>
</dbReference>
<evidence type="ECO:0000256" key="2">
    <source>
        <dbReference type="ARBA" id="ARBA00009399"/>
    </source>
</evidence>
<organism evidence="8 9">
    <name type="scientific">Sulfuriferula multivorans</name>
    <dbReference type="NCBI Taxonomy" id="1559896"/>
    <lineage>
        <taxon>Bacteria</taxon>
        <taxon>Pseudomonadati</taxon>
        <taxon>Pseudomonadota</taxon>
        <taxon>Betaproteobacteria</taxon>
        <taxon>Nitrosomonadales</taxon>
        <taxon>Sulfuricellaceae</taxon>
        <taxon>Sulfuriferula</taxon>
    </lineage>
</organism>
<evidence type="ECO:0000313" key="9">
    <source>
        <dbReference type="Proteomes" id="UP000286806"/>
    </source>
</evidence>
<accession>A0A401JDZ4</accession>
<proteinExistence type="inferred from homology"/>
<keyword evidence="5 6" id="KW-0472">Membrane</keyword>
<dbReference type="AlphaFoldDB" id="A0A401JDZ4"/>
<dbReference type="GO" id="GO:0000271">
    <property type="term" value="P:polysaccharide biosynthetic process"/>
    <property type="evidence" value="ECO:0007669"/>
    <property type="project" value="InterPro"/>
</dbReference>
<evidence type="ECO:0000256" key="5">
    <source>
        <dbReference type="ARBA" id="ARBA00023136"/>
    </source>
</evidence>
<reference evidence="8 9" key="1">
    <citation type="journal article" date="2019" name="Front. Microbiol.">
        <title>Genomes of Neutrophilic Sulfur-Oxidizing Chemolithoautotrophs Representing 9 Proteobacterial Species From 8 Genera.</title>
        <authorList>
            <person name="Watanabe T."/>
            <person name="Kojima H."/>
            <person name="Umezawa K."/>
            <person name="Hori C."/>
            <person name="Takasuka T.E."/>
            <person name="Kato Y."/>
            <person name="Fukui M."/>
        </authorList>
    </citation>
    <scope>NUCLEOTIDE SEQUENCE [LARGE SCALE GENOMIC DNA]</scope>
    <source>
        <strain evidence="8 9">TTN</strain>
    </source>
</reference>
<dbReference type="InterPro" id="IPR051401">
    <property type="entry name" value="GtrA_CellWall_Glycosyl"/>
</dbReference>
<feature type="transmembrane region" description="Helical" evidence="6">
    <location>
        <begin position="107"/>
        <end position="126"/>
    </location>
</feature>
<evidence type="ECO:0000313" key="8">
    <source>
        <dbReference type="EMBL" id="GBL45780.1"/>
    </source>
</evidence>
<dbReference type="Pfam" id="PF04138">
    <property type="entry name" value="GtrA_DPMS_TM"/>
    <property type="match status" value="1"/>
</dbReference>
<dbReference type="RefSeq" id="WP_124704577.1">
    <property type="nucleotide sequence ID" value="NZ_BGOW01000014.1"/>
</dbReference>
<comment type="caution">
    <text evidence="8">The sequence shown here is derived from an EMBL/GenBank/DDBJ whole genome shotgun (WGS) entry which is preliminary data.</text>
</comment>
<name>A0A401JDZ4_9PROT</name>
<dbReference type="InterPro" id="IPR007267">
    <property type="entry name" value="GtrA_DPMS_TM"/>
</dbReference>
<evidence type="ECO:0000256" key="6">
    <source>
        <dbReference type="SAM" id="Phobius"/>
    </source>
</evidence>
<dbReference type="Proteomes" id="UP000286806">
    <property type="component" value="Unassembled WGS sequence"/>
</dbReference>
<evidence type="ECO:0000256" key="4">
    <source>
        <dbReference type="ARBA" id="ARBA00022989"/>
    </source>
</evidence>
<dbReference type="OrthoDB" id="8562382at2"/>
<dbReference type="PANTHER" id="PTHR38459">
    <property type="entry name" value="PROPHAGE BACTOPRENOL-LINKED GLUCOSE TRANSLOCASE HOMOLOG"/>
    <property type="match status" value="1"/>
</dbReference>
<gene>
    <name evidence="8" type="ORF">SFMTTN_1591</name>
</gene>
<dbReference type="PANTHER" id="PTHR38459:SF1">
    <property type="entry name" value="PROPHAGE BACTOPRENOL-LINKED GLUCOSE TRANSLOCASE HOMOLOG"/>
    <property type="match status" value="1"/>
</dbReference>
<feature type="transmembrane region" description="Helical" evidence="6">
    <location>
        <begin position="47"/>
        <end position="68"/>
    </location>
</feature>
<feature type="transmembrane region" description="Helical" evidence="6">
    <location>
        <begin position="17"/>
        <end position="41"/>
    </location>
</feature>
<evidence type="ECO:0000256" key="1">
    <source>
        <dbReference type="ARBA" id="ARBA00004141"/>
    </source>
</evidence>
<feature type="domain" description="GtrA/DPMS transmembrane" evidence="7">
    <location>
        <begin position="20"/>
        <end position="133"/>
    </location>
</feature>
<keyword evidence="4 6" id="KW-1133">Transmembrane helix</keyword>
<feature type="transmembrane region" description="Helical" evidence="6">
    <location>
        <begin position="80"/>
        <end position="101"/>
    </location>
</feature>
<keyword evidence="9" id="KW-1185">Reference proteome</keyword>
<dbReference type="EMBL" id="BGOW01000014">
    <property type="protein sequence ID" value="GBL45780.1"/>
    <property type="molecule type" value="Genomic_DNA"/>
</dbReference>
<sequence length="138" mass="14753">MTDTQPTSQPRKLGGQFLLFAGVGAIGTAAQYGVLIALVRLARMDAVLASTAGFAVGACVNYVLNYLFTFNSSKRHTEALPKFFTVALLGMGINAAIMAGLVHEVGMHYLLAQIVATGLVLVWNFAGSKLWVFRENTT</sequence>
<keyword evidence="3 6" id="KW-0812">Transmembrane</keyword>
<evidence type="ECO:0000256" key="3">
    <source>
        <dbReference type="ARBA" id="ARBA00022692"/>
    </source>
</evidence>
<evidence type="ECO:0000259" key="7">
    <source>
        <dbReference type="Pfam" id="PF04138"/>
    </source>
</evidence>